<dbReference type="Proteomes" id="UP001335648">
    <property type="component" value="Unassembled WGS sequence"/>
</dbReference>
<reference evidence="3 4" key="1">
    <citation type="journal article" date="2023" name="Mol. Biol. Evol.">
        <title>Genomics of Secondarily Temperate Adaptation in the Only Non-Antarctic Icefish.</title>
        <authorList>
            <person name="Rivera-Colon A.G."/>
            <person name="Rayamajhi N."/>
            <person name="Minhas B.F."/>
            <person name="Madrigal G."/>
            <person name="Bilyk K.T."/>
            <person name="Yoon V."/>
            <person name="Hune M."/>
            <person name="Gregory S."/>
            <person name="Cheng C.H.C."/>
            <person name="Catchen J.M."/>
        </authorList>
    </citation>
    <scope>NUCLEOTIDE SEQUENCE [LARGE SCALE GENOMIC DNA]</scope>
    <source>
        <strain evidence="3">JC2023a</strain>
    </source>
</reference>
<evidence type="ECO:0000256" key="2">
    <source>
        <dbReference type="SAM" id="MobiDB-lite"/>
    </source>
</evidence>
<proteinExistence type="predicted"/>
<evidence type="ECO:0000256" key="1">
    <source>
        <dbReference type="SAM" id="Coils"/>
    </source>
</evidence>
<keyword evidence="4" id="KW-1185">Reference proteome</keyword>
<name>A0AAN8GK33_9TELE</name>
<evidence type="ECO:0000313" key="3">
    <source>
        <dbReference type="EMBL" id="KAK5880449.1"/>
    </source>
</evidence>
<organism evidence="3 4">
    <name type="scientific">Champsocephalus esox</name>
    <name type="common">pike icefish</name>
    <dbReference type="NCBI Taxonomy" id="159716"/>
    <lineage>
        <taxon>Eukaryota</taxon>
        <taxon>Metazoa</taxon>
        <taxon>Chordata</taxon>
        <taxon>Craniata</taxon>
        <taxon>Vertebrata</taxon>
        <taxon>Euteleostomi</taxon>
        <taxon>Actinopterygii</taxon>
        <taxon>Neopterygii</taxon>
        <taxon>Teleostei</taxon>
        <taxon>Neoteleostei</taxon>
        <taxon>Acanthomorphata</taxon>
        <taxon>Eupercaria</taxon>
        <taxon>Perciformes</taxon>
        <taxon>Notothenioidei</taxon>
        <taxon>Channichthyidae</taxon>
        <taxon>Champsocephalus</taxon>
    </lineage>
</organism>
<protein>
    <submittedName>
        <fullName evidence="3">Uncharacterized protein</fullName>
    </submittedName>
</protein>
<comment type="caution">
    <text evidence="3">The sequence shown here is derived from an EMBL/GenBank/DDBJ whole genome shotgun (WGS) entry which is preliminary data.</text>
</comment>
<feature type="region of interest" description="Disordered" evidence="2">
    <location>
        <begin position="127"/>
        <end position="156"/>
    </location>
</feature>
<evidence type="ECO:0000313" key="4">
    <source>
        <dbReference type="Proteomes" id="UP001335648"/>
    </source>
</evidence>
<gene>
    <name evidence="3" type="ORF">CesoFtcFv8_023473</name>
</gene>
<feature type="coiled-coil region" evidence="1">
    <location>
        <begin position="2"/>
        <end position="90"/>
    </location>
</feature>
<keyword evidence="1" id="KW-0175">Coiled coil</keyword>
<dbReference type="AlphaFoldDB" id="A0AAN8GK33"/>
<dbReference type="EMBL" id="JAULUE010002064">
    <property type="protein sequence ID" value="KAK5880449.1"/>
    <property type="molecule type" value="Genomic_DNA"/>
</dbReference>
<accession>A0AAN8GK33</accession>
<sequence length="156" mass="18750">MREQKEEMRLVEEARLIRLEEEKKLADEKFRQERERQLLEELERRKRRQAELAAQKARKKEEELQREELVKILEGNNRKLKRELERVAAKKLETVNSSLQRHLQCSTEEKRERELISMTQQMAKLMQLQRSRADPAPWERLQSRLSEKSGGSRTSG</sequence>